<dbReference type="PANTHER" id="PTHR37299">
    <property type="entry name" value="TRANSCRIPTIONAL REGULATOR-RELATED"/>
    <property type="match status" value="1"/>
</dbReference>
<comment type="function">
    <text evidence="4">Required for high-level post-exponential phase expression of a series of secreted proteins.</text>
</comment>
<keyword evidence="10" id="KW-1185">Reference proteome</keyword>
<dbReference type="RefSeq" id="WP_086350863.1">
    <property type="nucleotide sequence ID" value="NZ_CP147247.1"/>
</dbReference>
<keyword evidence="5" id="KW-0597">Phosphoprotein</keyword>
<reference evidence="9" key="3">
    <citation type="submission" date="2024-03" db="EMBL/GenBank/DDBJ databases">
        <title>The Genome Sequence of Enterococcus sp. DIV0242b.</title>
        <authorList>
            <consortium name="The Broad Institute Genomics Platform"/>
            <consortium name="The Broad Institute Microbial Omics Core"/>
            <consortium name="The Broad Institute Genomic Center for Infectious Diseases"/>
            <person name="Earl A."/>
            <person name="Manson A."/>
            <person name="Gilmore M."/>
            <person name="Schwartman J."/>
            <person name="Shea T."/>
            <person name="Abouelleil A."/>
            <person name="Cao P."/>
            <person name="Chapman S."/>
            <person name="Cusick C."/>
            <person name="Young S."/>
            <person name="Neafsey D."/>
            <person name="Nusbaum C."/>
            <person name="Birren B."/>
        </authorList>
    </citation>
    <scope>NUCLEOTIDE SEQUENCE</scope>
    <source>
        <strain evidence="9">9E7_DIV0242</strain>
    </source>
</reference>
<dbReference type="Pfam" id="PF00072">
    <property type="entry name" value="Response_reg"/>
    <property type="match status" value="1"/>
</dbReference>
<dbReference type="OrthoDB" id="9809318at2"/>
<dbReference type="PROSITE" id="PS50930">
    <property type="entry name" value="HTH_LYTTR"/>
    <property type="match status" value="1"/>
</dbReference>
<evidence type="ECO:0000313" key="8">
    <source>
        <dbReference type="EMBL" id="OTP10584.1"/>
    </source>
</evidence>
<organism evidence="8">
    <name type="scientific">Candidatus Enterococcus clewellii</name>
    <dbReference type="NCBI Taxonomy" id="1834193"/>
    <lineage>
        <taxon>Bacteria</taxon>
        <taxon>Bacillati</taxon>
        <taxon>Bacillota</taxon>
        <taxon>Bacilli</taxon>
        <taxon>Lactobacillales</taxon>
        <taxon>Enterococcaceae</taxon>
        <taxon>Enterococcus</taxon>
    </lineage>
</organism>
<dbReference type="SMART" id="SM00850">
    <property type="entry name" value="LytTR"/>
    <property type="match status" value="1"/>
</dbReference>
<sequence>MLTVFICEDDPIQRLLYKDIIERHIIMEELNMKLTVTTDNPLDILQYLDKNAFNTGIYFLDIDLNHSLSGLELAMEIRKRDSLGKIIFVTTHDEFAPLTYRYKIEALDFIEKTNIEDTAFRLKECLTFISERQSLNSDQKKQVIIKRGKQTQFINFSDILFFETTGKAHRLYVHTKTGKIEFYGKIKEMENHGDIFIRVHKSYVVNLENIKKIDNERYELEMVNGQRCAIAPKKIKLLKR</sequence>
<evidence type="ECO:0000256" key="4">
    <source>
        <dbReference type="ARBA" id="ARBA00037164"/>
    </source>
</evidence>
<dbReference type="GO" id="GO:0003677">
    <property type="term" value="F:DNA binding"/>
    <property type="evidence" value="ECO:0007669"/>
    <property type="project" value="InterPro"/>
</dbReference>
<evidence type="ECO:0000256" key="1">
    <source>
        <dbReference type="ARBA" id="ARBA00022490"/>
    </source>
</evidence>
<reference evidence="8" key="1">
    <citation type="submission" date="2017-05" db="EMBL/GenBank/DDBJ databases">
        <title>The Genome Sequence of Enterococcus sp. 9E7_DIV0242.</title>
        <authorList>
            <consortium name="The Broad Institute Genomics Platform"/>
            <consortium name="The Broad Institute Genomic Center for Infectious Diseases"/>
            <person name="Earl A."/>
            <person name="Manson A."/>
            <person name="Schwartman J."/>
            <person name="Gilmore M."/>
            <person name="Abouelleil A."/>
            <person name="Cao P."/>
            <person name="Chapman S."/>
            <person name="Cusick C."/>
            <person name="Shea T."/>
            <person name="Young S."/>
            <person name="Neafsey D."/>
            <person name="Nusbaum C."/>
            <person name="Birren B."/>
        </authorList>
    </citation>
    <scope>NUCLEOTIDE SEQUENCE [LARGE SCALE GENOMIC DNA]</scope>
    <source>
        <strain evidence="8">9E7_DIV0242</strain>
    </source>
</reference>
<dbReference type="InterPro" id="IPR001789">
    <property type="entry name" value="Sig_transdc_resp-reg_receiver"/>
</dbReference>
<dbReference type="InterPro" id="IPR007492">
    <property type="entry name" value="LytTR_DNA-bd_dom"/>
</dbReference>
<accession>A0A242JZC1</accession>
<feature type="modified residue" description="4-aspartylphosphate" evidence="5">
    <location>
        <position position="61"/>
    </location>
</feature>
<reference evidence="9" key="2">
    <citation type="submission" date="2017-05" db="EMBL/GenBank/DDBJ databases">
        <authorList>
            <consortium name="The Broad Institute Genomics Platform"/>
            <consortium name="The Broad Institute Genomic Center for Infectious Diseases"/>
            <person name="Earl A."/>
            <person name="Manson A."/>
            <person name="Schwartman J."/>
            <person name="Gilmore M."/>
            <person name="Abouelleil A."/>
            <person name="Cao P."/>
            <person name="Chapman S."/>
            <person name="Cusick C."/>
            <person name="Shea T."/>
            <person name="Young S."/>
            <person name="Neafsey D."/>
            <person name="Nusbaum C."/>
            <person name="Birren B."/>
        </authorList>
    </citation>
    <scope>NUCLEOTIDE SEQUENCE</scope>
    <source>
        <strain evidence="9">9E7_DIV0242</strain>
    </source>
</reference>
<dbReference type="EMBL" id="CP147247">
    <property type="protein sequence ID" value="WYJ91400.1"/>
    <property type="molecule type" value="Genomic_DNA"/>
</dbReference>
<keyword evidence="3" id="KW-0010">Activator</keyword>
<dbReference type="Gene3D" id="3.40.50.2300">
    <property type="match status" value="1"/>
</dbReference>
<feature type="domain" description="HTH LytTR-type" evidence="7">
    <location>
        <begin position="143"/>
        <end position="240"/>
    </location>
</feature>
<dbReference type="AlphaFoldDB" id="A0A242JZC1"/>
<dbReference type="GO" id="GO:0000156">
    <property type="term" value="F:phosphorelay response regulator activity"/>
    <property type="evidence" value="ECO:0007669"/>
    <property type="project" value="InterPro"/>
</dbReference>
<dbReference type="Gene3D" id="2.40.50.1020">
    <property type="entry name" value="LytTr DNA-binding domain"/>
    <property type="match status" value="1"/>
</dbReference>
<evidence type="ECO:0000259" key="7">
    <source>
        <dbReference type="PROSITE" id="PS50930"/>
    </source>
</evidence>
<dbReference type="InterPro" id="IPR011006">
    <property type="entry name" value="CheY-like_superfamily"/>
</dbReference>
<gene>
    <name evidence="9" type="ORF">A5888_003168</name>
    <name evidence="8" type="ORF">A5888_003882</name>
</gene>
<dbReference type="Pfam" id="PF04397">
    <property type="entry name" value="LytTR"/>
    <property type="match status" value="1"/>
</dbReference>
<evidence type="ECO:0000313" key="10">
    <source>
        <dbReference type="Proteomes" id="UP000195141"/>
    </source>
</evidence>
<proteinExistence type="predicted"/>
<evidence type="ECO:0000313" key="9">
    <source>
        <dbReference type="EMBL" id="WYJ91400.1"/>
    </source>
</evidence>
<dbReference type="Proteomes" id="UP000195141">
    <property type="component" value="Chromosome"/>
</dbReference>
<name>A0A242JZC1_9ENTE</name>
<dbReference type="PANTHER" id="PTHR37299:SF3">
    <property type="entry name" value="STAGE 0 SPORULATION PROTEIN A HOMOLOG"/>
    <property type="match status" value="1"/>
</dbReference>
<evidence type="ECO:0000256" key="5">
    <source>
        <dbReference type="PROSITE-ProRule" id="PRU00169"/>
    </source>
</evidence>
<dbReference type="SMART" id="SM00448">
    <property type="entry name" value="REC"/>
    <property type="match status" value="1"/>
</dbReference>
<keyword evidence="2" id="KW-0902">Two-component regulatory system</keyword>
<evidence type="ECO:0000259" key="6">
    <source>
        <dbReference type="PROSITE" id="PS50110"/>
    </source>
</evidence>
<evidence type="ECO:0000256" key="3">
    <source>
        <dbReference type="ARBA" id="ARBA00023159"/>
    </source>
</evidence>
<protein>
    <submittedName>
        <fullName evidence="9">Two-component system, LytTR family, response regulator AgrA</fullName>
    </submittedName>
</protein>
<feature type="domain" description="Response regulatory" evidence="6">
    <location>
        <begin position="3"/>
        <end position="127"/>
    </location>
</feature>
<keyword evidence="1" id="KW-0963">Cytoplasm</keyword>
<dbReference type="InterPro" id="IPR046947">
    <property type="entry name" value="LytR-like"/>
</dbReference>
<dbReference type="EMBL" id="NGMM01000008">
    <property type="protein sequence ID" value="OTP10584.1"/>
    <property type="molecule type" value="Genomic_DNA"/>
</dbReference>
<evidence type="ECO:0000256" key="2">
    <source>
        <dbReference type="ARBA" id="ARBA00023012"/>
    </source>
</evidence>
<dbReference type="PROSITE" id="PS50110">
    <property type="entry name" value="RESPONSE_REGULATORY"/>
    <property type="match status" value="1"/>
</dbReference>
<dbReference type="SUPFAM" id="SSF52172">
    <property type="entry name" value="CheY-like"/>
    <property type="match status" value="1"/>
</dbReference>